<evidence type="ECO:0000313" key="2">
    <source>
        <dbReference type="EMBL" id="CAH0002243.1"/>
    </source>
</evidence>
<sequence>MDSATLREYQNIHAANAPIDQPDDALSDDGATLRDYRRGSIDGSTLFSAGSRRNSIQSQVSLADLTTTLENITTSSASPLSRGDLKSKRAARIAMKDVMEEQRQLAMVYEDEGRDEEAIELRERLVVAWEMMSGEEDARTLEAQRMLALLYQSNGYGEKALRLREHIAAVRDRTCEVDNLQRLEAHRQLLISQRINTREKFVRELTEHLEVARAFIPEQEDQEKQTESLAARQTVAAPETEVRDRELPPAQRIVPTSDNLERPRNSLLRRIRSIFSSGSIPGSN</sequence>
<evidence type="ECO:0008006" key="4">
    <source>
        <dbReference type="Google" id="ProtNLM"/>
    </source>
</evidence>
<evidence type="ECO:0000256" key="1">
    <source>
        <dbReference type="SAM" id="MobiDB-lite"/>
    </source>
</evidence>
<gene>
    <name evidence="2" type="ORF">CBYS24578_00001914</name>
</gene>
<proteinExistence type="predicted"/>
<organism evidence="2 3">
    <name type="scientific">Clonostachys byssicola</name>
    <dbReference type="NCBI Taxonomy" id="160290"/>
    <lineage>
        <taxon>Eukaryota</taxon>
        <taxon>Fungi</taxon>
        <taxon>Dikarya</taxon>
        <taxon>Ascomycota</taxon>
        <taxon>Pezizomycotina</taxon>
        <taxon>Sordariomycetes</taxon>
        <taxon>Hypocreomycetidae</taxon>
        <taxon>Hypocreales</taxon>
        <taxon>Bionectriaceae</taxon>
        <taxon>Clonostachys</taxon>
    </lineage>
</organism>
<feature type="region of interest" description="Disordered" evidence="1">
    <location>
        <begin position="217"/>
        <end position="261"/>
    </location>
</feature>
<dbReference type="Gene3D" id="1.25.40.10">
    <property type="entry name" value="Tetratricopeptide repeat domain"/>
    <property type="match status" value="1"/>
</dbReference>
<dbReference type="InterPro" id="IPR011990">
    <property type="entry name" value="TPR-like_helical_dom_sf"/>
</dbReference>
<evidence type="ECO:0000313" key="3">
    <source>
        <dbReference type="Proteomes" id="UP000754883"/>
    </source>
</evidence>
<dbReference type="AlphaFoldDB" id="A0A9N9UUD7"/>
<keyword evidence="3" id="KW-1185">Reference proteome</keyword>
<reference evidence="2 3" key="2">
    <citation type="submission" date="2021-10" db="EMBL/GenBank/DDBJ databases">
        <authorList>
            <person name="Piombo E."/>
        </authorList>
    </citation>
    <scope>NUCLEOTIDE SEQUENCE [LARGE SCALE GENOMIC DNA]</scope>
</reference>
<protein>
    <recommendedName>
        <fullName evidence="4">Kinesin light chain</fullName>
    </recommendedName>
</protein>
<accession>A0A9N9UUD7</accession>
<name>A0A9N9UUD7_9HYPO</name>
<dbReference type="OrthoDB" id="5141611at2759"/>
<dbReference type="Proteomes" id="UP000754883">
    <property type="component" value="Unassembled WGS sequence"/>
</dbReference>
<dbReference type="EMBL" id="CABFNO020001560">
    <property type="protein sequence ID" value="CAH0002243.1"/>
    <property type="molecule type" value="Genomic_DNA"/>
</dbReference>
<comment type="caution">
    <text evidence="2">The sequence shown here is derived from an EMBL/GenBank/DDBJ whole genome shotgun (WGS) entry which is preliminary data.</text>
</comment>
<reference evidence="3" key="1">
    <citation type="submission" date="2019-06" db="EMBL/GenBank/DDBJ databases">
        <authorList>
            <person name="Broberg M."/>
        </authorList>
    </citation>
    <scope>NUCLEOTIDE SEQUENCE [LARGE SCALE GENOMIC DNA]</scope>
</reference>